<dbReference type="GO" id="GO:0032355">
    <property type="term" value="P:response to estradiol"/>
    <property type="evidence" value="ECO:0007669"/>
    <property type="project" value="TreeGrafter"/>
</dbReference>
<keyword evidence="2 7" id="KW-0732">Signal</keyword>
<dbReference type="SMART" id="SM01169">
    <property type="entry name" value="DUF1943"/>
    <property type="match status" value="1"/>
</dbReference>
<evidence type="ECO:0000313" key="10">
    <source>
        <dbReference type="Proteomes" id="UP000007303"/>
    </source>
</evidence>
<keyword evidence="1" id="KW-0597">Phosphoprotein</keyword>
<dbReference type="GO" id="GO:0005319">
    <property type="term" value="F:lipid transporter activity"/>
    <property type="evidence" value="ECO:0007669"/>
    <property type="project" value="InterPro"/>
</dbReference>
<dbReference type="InterPro" id="IPR015255">
    <property type="entry name" value="Vitellinogen_open_b-sht"/>
</dbReference>
<dbReference type="SUPFAM" id="SSF56968">
    <property type="entry name" value="Lipovitellin-phosvitin complex, beta-sheet shell regions"/>
    <property type="match status" value="3"/>
</dbReference>
<dbReference type="Gene3D" id="2.20.90.10">
    <property type="entry name" value="Vitellinogen, beta-sheet shell domain"/>
    <property type="match status" value="1"/>
</dbReference>
<feature type="signal peptide" evidence="7">
    <location>
        <begin position="1"/>
        <end position="15"/>
    </location>
</feature>
<dbReference type="HOGENOM" id="CLU_003264_0_0_1"/>
<dbReference type="InterPro" id="IPR037088">
    <property type="entry name" value="Vitellinogen_b-sht_shell_sf"/>
</dbReference>
<dbReference type="Gene3D" id="2.30.230.10">
    <property type="entry name" value="Lipovitellin, beta-sheet shell regions, chain A"/>
    <property type="match status" value="1"/>
</dbReference>
<dbReference type="Gene3D" id="2.20.80.10">
    <property type="entry name" value="Lipovitellin-phosvitin complex, chain A, domain 4"/>
    <property type="match status" value="1"/>
</dbReference>
<keyword evidence="4 6" id="KW-1015">Disulfide bond</keyword>
<dbReference type="GO" id="GO:0071391">
    <property type="term" value="P:cellular response to estrogen stimulus"/>
    <property type="evidence" value="ECO:0007669"/>
    <property type="project" value="TreeGrafter"/>
</dbReference>
<evidence type="ECO:0000256" key="2">
    <source>
        <dbReference type="ARBA" id="ARBA00022729"/>
    </source>
</evidence>
<feature type="disulfide bond" evidence="6">
    <location>
        <begin position="162"/>
        <end position="188"/>
    </location>
</feature>
<feature type="chain" id="PRO_5013266032" evidence="7">
    <location>
        <begin position="16"/>
        <end position="1241"/>
    </location>
</feature>
<comment type="caution">
    <text evidence="6">Lacks conserved residue(s) required for the propagation of feature annotation.</text>
</comment>
<dbReference type="STRING" id="99883.ENSTNIP00000003865"/>
<dbReference type="Pfam" id="PF09175">
    <property type="entry name" value="Vit_b-sht_shell"/>
    <property type="match status" value="1"/>
</dbReference>
<dbReference type="InterPro" id="IPR015816">
    <property type="entry name" value="Vitellinogen_b-sht_N"/>
</dbReference>
<dbReference type="SMART" id="SM00638">
    <property type="entry name" value="LPD_N"/>
    <property type="match status" value="1"/>
</dbReference>
<name>H3C6J5_TETNG</name>
<keyword evidence="10" id="KW-1185">Reference proteome</keyword>
<dbReference type="PROSITE" id="PS51211">
    <property type="entry name" value="VITELLOGENIN"/>
    <property type="match status" value="1"/>
</dbReference>
<feature type="domain" description="Vitellogenin" evidence="8">
    <location>
        <begin position="24"/>
        <end position="660"/>
    </location>
</feature>
<dbReference type="InterPro" id="IPR050733">
    <property type="entry name" value="Vitellogenin/Apolipophorin"/>
</dbReference>
<evidence type="ECO:0000256" key="1">
    <source>
        <dbReference type="ARBA" id="ARBA00022553"/>
    </source>
</evidence>
<dbReference type="Proteomes" id="UP000007303">
    <property type="component" value="Unassembled WGS sequence"/>
</dbReference>
<dbReference type="Gene3D" id="2.20.50.20">
    <property type="entry name" value="Lipovitellin. Chain A, domain 3"/>
    <property type="match status" value="1"/>
</dbReference>
<evidence type="ECO:0000259" key="8">
    <source>
        <dbReference type="PROSITE" id="PS51211"/>
    </source>
</evidence>
<dbReference type="GeneTree" id="ENSGT00530000064273"/>
<reference evidence="9" key="2">
    <citation type="submission" date="2025-08" db="UniProtKB">
        <authorList>
            <consortium name="Ensembl"/>
        </authorList>
    </citation>
    <scope>IDENTIFICATION</scope>
</reference>
<reference evidence="10" key="1">
    <citation type="journal article" date="2004" name="Nature">
        <title>Genome duplication in the teleost fish Tetraodon nigroviridis reveals the early vertebrate proto-karyotype.</title>
        <authorList>
            <person name="Jaillon O."/>
            <person name="Aury J.-M."/>
            <person name="Brunet F."/>
            <person name="Petit J.-L."/>
            <person name="Stange-Thomann N."/>
            <person name="Mauceli E."/>
            <person name="Bouneau L."/>
            <person name="Fischer C."/>
            <person name="Ozouf-Costaz C."/>
            <person name="Bernot A."/>
            <person name="Nicaud S."/>
            <person name="Jaffe D."/>
            <person name="Fisher S."/>
            <person name="Lutfalla G."/>
            <person name="Dossat C."/>
            <person name="Segurens B."/>
            <person name="Dasilva C."/>
            <person name="Salanoubat M."/>
            <person name="Levy M."/>
            <person name="Boudet N."/>
            <person name="Castellano S."/>
            <person name="Anthouard V."/>
            <person name="Jubin C."/>
            <person name="Castelli V."/>
            <person name="Katinka M."/>
            <person name="Vacherie B."/>
            <person name="Biemont C."/>
            <person name="Skalli Z."/>
            <person name="Cattolico L."/>
            <person name="Poulain J."/>
            <person name="De Berardinis V."/>
            <person name="Cruaud C."/>
            <person name="Duprat S."/>
            <person name="Brottier P."/>
            <person name="Coutanceau J.-P."/>
            <person name="Gouzy J."/>
            <person name="Parra G."/>
            <person name="Lardier G."/>
            <person name="Chapple C."/>
            <person name="McKernan K.J."/>
            <person name="McEwan P."/>
            <person name="Bosak S."/>
            <person name="Kellis M."/>
            <person name="Volff J.-N."/>
            <person name="Guigo R."/>
            <person name="Zody M.C."/>
            <person name="Mesirov J."/>
            <person name="Lindblad-Toh K."/>
            <person name="Birren B."/>
            <person name="Nusbaum C."/>
            <person name="Kahn D."/>
            <person name="Robinson-Rechavi M."/>
            <person name="Laudet V."/>
            <person name="Schachter V."/>
            <person name="Quetier F."/>
            <person name="Saurin W."/>
            <person name="Scarpelli C."/>
            <person name="Wincker P."/>
            <person name="Lander E.S."/>
            <person name="Weissenbach J."/>
            <person name="Roest Crollius H."/>
        </authorList>
    </citation>
    <scope>NUCLEOTIDE SEQUENCE [LARGE SCALE GENOMIC DNA]</scope>
</reference>
<dbReference type="SMART" id="SM01170">
    <property type="entry name" value="DUF1944"/>
    <property type="match status" value="1"/>
</dbReference>
<dbReference type="InParanoid" id="H3C6J5"/>
<evidence type="ECO:0000313" key="9">
    <source>
        <dbReference type="Ensembl" id="ENSTNIP00000003865.1"/>
    </source>
</evidence>
<evidence type="ECO:0000256" key="3">
    <source>
        <dbReference type="ARBA" id="ARBA00022761"/>
    </source>
</evidence>
<protein>
    <submittedName>
        <fullName evidence="9">Vitellogenin 3, phosvitinless</fullName>
    </submittedName>
</protein>
<dbReference type="Pfam" id="PF09172">
    <property type="entry name" value="Vit_open_b-sht"/>
    <property type="match status" value="1"/>
</dbReference>
<dbReference type="InterPro" id="IPR015258">
    <property type="entry name" value="Vitellinogen_b-sht_shell"/>
</dbReference>
<keyword evidence="3" id="KW-0758">Storage protein</keyword>
<reference evidence="9" key="3">
    <citation type="submission" date="2025-09" db="UniProtKB">
        <authorList>
            <consortium name="Ensembl"/>
        </authorList>
    </citation>
    <scope>IDENTIFICATION</scope>
</reference>
<dbReference type="Ensembl" id="ENSTNIT00000001828.1">
    <property type="protein sequence ID" value="ENSTNIP00000003865.1"/>
    <property type="gene ID" value="ENSTNIG00000001521.1"/>
</dbReference>
<dbReference type="OMA" id="AFMILFD"/>
<evidence type="ECO:0000256" key="4">
    <source>
        <dbReference type="ARBA" id="ARBA00023157"/>
    </source>
</evidence>
<sequence>MRGLLLCCLVALATCQNVRYDLGLNPKRVYEYKYEGRVNFGLGKPNVAESGARMTCKLKISGVSGQTFILQVSEVTFDEFNGLPGKANFVASPKLAQRLAAQFAKPFMFNYVGGHVSNIHASSGVSDTVVNIVRGILSFFHMTVKTTQRIYELEEVGIHGMCQSSYVTEMDRKTKDLSITQVVDVSNCREKAALYTGMAMAVLDNISKQKGESVVSTVRYVYWVKPTADGGLITKAHGLEQQFFSPFNVKGGTFKMEAVKEMVLLGVTESLRAFTLGPMESKGSLVYKFVNPDASFPIIMQNLNDPMPKAIELIKQLAEANKYNFNSTTTEDSIKVYQLLRVIPYEGLETMWKQFAGNREQRNWFLDLVVEVNDARIIKFLENRFHTGDVSASEAVQILLLAINHLQPVPELVEMAKTFLTLPFSKSSVYLWQTVMLTYGSLVYRNCAYYTPCPISTVQPLINIAEESLRTRNENEMVTVLKALGNAGHPGSIKTIMRFLPGVASTVELPPSVLSAAVQSLRLIAARDPHSVRDITLNLFMQKTLAAEIRMLAFLILFETKPPMALVTTVTSHLLEEKDFNVVSIAYSYLKSLARSTTPDNLFLSSACNVAVKILAPKFGHLTILQPTLRLDWFNDDFLIGTAAEIFMLRSANVFPSEIIMKSKFFFIGRILELLELGVQAEGIKELFRSAAPESFSLTDFGAIFNMLRNWEALPSDKPAFTIYSRISGQEWFFLSINKDSIRNMVQAVQPSAGKESWLWDLIHSLQERSSWNRAKPFLTLETRYFQATSLGFPLEISKYYQSINAINVNAKAAVNPPLTDTLRQLLTSEVSLESDGSLGLTKDAWMSYGINTELFQCGSEVKSKTALSLPWKVAAKINVKEKFEFDFPLLKDKFEVFYISSNVYAVNRNIEDTDKMTPLFPPSLNPYSKVNTVLEAEEDQMLDANYLHWSNEDCAVSNVYGFGLCADSELQRQYYHEEYPLYYFLGFTHLAIKAVPVQAVKPVEKIHLEFNANTSEVLRSTSQLLETLRSLSKFKQKAIELPSSREPEYGSSVYDILTLLQAAAPQALFGFKALATSGGQRPEGYEGALYYNPEAGVPNSQLTLSQVGENTNWSMCMDSTMMAPSETKANIRWGAECQTYKMSVRAETAHLPASKPALKASLNWGEIPESMAEFGRRIGRYIPGMAFLYGFSQQNENNAKQEVSASMVVTSADSVEVKVKFPEYTVSRQAIPFPMLPASF</sequence>
<dbReference type="AlphaFoldDB" id="H3C6J5"/>
<dbReference type="PANTHER" id="PTHR23345:SF29">
    <property type="entry name" value="VITELLOGENIN 3, PHOSVITINLESS"/>
    <property type="match status" value="1"/>
</dbReference>
<evidence type="ECO:0000256" key="7">
    <source>
        <dbReference type="SAM" id="SignalP"/>
    </source>
</evidence>
<dbReference type="PANTHER" id="PTHR23345">
    <property type="entry name" value="VITELLOGENIN-RELATED"/>
    <property type="match status" value="1"/>
</dbReference>
<accession>H3C6J5</accession>
<dbReference type="InterPro" id="IPR015817">
    <property type="entry name" value="Vitellinogen_open_b-sht_sub1"/>
</dbReference>
<evidence type="ECO:0000256" key="5">
    <source>
        <dbReference type="ARBA" id="ARBA00023180"/>
    </source>
</evidence>
<dbReference type="Pfam" id="PF01347">
    <property type="entry name" value="Vitellogenin_N"/>
    <property type="match status" value="1"/>
</dbReference>
<dbReference type="InterPro" id="IPR001747">
    <property type="entry name" value="Vitellogenin_N"/>
</dbReference>
<dbReference type="InterPro" id="IPR015819">
    <property type="entry name" value="Lipid_transp_b-sht_shell"/>
</dbReference>
<evidence type="ECO:0000256" key="6">
    <source>
        <dbReference type="PROSITE-ProRule" id="PRU00557"/>
    </source>
</evidence>
<proteinExistence type="predicted"/>
<dbReference type="GO" id="GO:0045735">
    <property type="term" value="F:nutrient reservoir activity"/>
    <property type="evidence" value="ECO:0007669"/>
    <property type="project" value="UniProtKB-KW"/>
</dbReference>
<keyword evidence="5" id="KW-0325">Glycoprotein</keyword>
<dbReference type="InterPro" id="IPR011030">
    <property type="entry name" value="Lipovitellin_superhlx_dom"/>
</dbReference>
<organism evidence="9 10">
    <name type="scientific">Tetraodon nigroviridis</name>
    <name type="common">Spotted green pufferfish</name>
    <name type="synonym">Chelonodon nigroviridis</name>
    <dbReference type="NCBI Taxonomy" id="99883"/>
    <lineage>
        <taxon>Eukaryota</taxon>
        <taxon>Metazoa</taxon>
        <taxon>Chordata</taxon>
        <taxon>Craniata</taxon>
        <taxon>Vertebrata</taxon>
        <taxon>Euteleostomi</taxon>
        <taxon>Actinopterygii</taxon>
        <taxon>Neopterygii</taxon>
        <taxon>Teleostei</taxon>
        <taxon>Neoteleostei</taxon>
        <taxon>Acanthomorphata</taxon>
        <taxon>Eupercaria</taxon>
        <taxon>Tetraodontiformes</taxon>
        <taxon>Tetradontoidea</taxon>
        <taxon>Tetraodontidae</taxon>
        <taxon>Tetraodon</taxon>
    </lineage>
</organism>
<dbReference type="FunCoup" id="H3C6J5">
    <property type="interactions" value="1"/>
</dbReference>
<dbReference type="SUPFAM" id="SSF48431">
    <property type="entry name" value="Lipovitellin-phosvitin complex, superhelical domain"/>
    <property type="match status" value="1"/>
</dbReference>
<dbReference type="Gene3D" id="1.25.10.20">
    <property type="entry name" value="Vitellinogen, superhelical"/>
    <property type="match status" value="1"/>
</dbReference>